<dbReference type="Proteomes" id="UP000238479">
    <property type="component" value="Chromosome 7"/>
</dbReference>
<reference evidence="1 2" key="1">
    <citation type="journal article" date="2018" name="Nat. Genet.">
        <title>The Rosa genome provides new insights in the design of modern roses.</title>
        <authorList>
            <person name="Bendahmane M."/>
        </authorList>
    </citation>
    <scope>NUCLEOTIDE SEQUENCE [LARGE SCALE GENOMIC DNA]</scope>
    <source>
        <strain evidence="2">cv. Old Blush</strain>
    </source>
</reference>
<dbReference type="Gramene" id="PRQ20556">
    <property type="protein sequence ID" value="PRQ20556"/>
    <property type="gene ID" value="RchiOBHm_Chr7g0229481"/>
</dbReference>
<organism evidence="1 2">
    <name type="scientific">Rosa chinensis</name>
    <name type="common">China rose</name>
    <dbReference type="NCBI Taxonomy" id="74649"/>
    <lineage>
        <taxon>Eukaryota</taxon>
        <taxon>Viridiplantae</taxon>
        <taxon>Streptophyta</taxon>
        <taxon>Embryophyta</taxon>
        <taxon>Tracheophyta</taxon>
        <taxon>Spermatophyta</taxon>
        <taxon>Magnoliopsida</taxon>
        <taxon>eudicotyledons</taxon>
        <taxon>Gunneridae</taxon>
        <taxon>Pentapetalae</taxon>
        <taxon>rosids</taxon>
        <taxon>fabids</taxon>
        <taxon>Rosales</taxon>
        <taxon>Rosaceae</taxon>
        <taxon>Rosoideae</taxon>
        <taxon>Rosoideae incertae sedis</taxon>
        <taxon>Rosa</taxon>
    </lineage>
</organism>
<evidence type="ECO:0000313" key="1">
    <source>
        <dbReference type="EMBL" id="PRQ20556.1"/>
    </source>
</evidence>
<gene>
    <name evidence="1" type="ORF">RchiOBHm_Chr7g0229481</name>
</gene>
<proteinExistence type="predicted"/>
<name>A0A2P6PF46_ROSCH</name>
<keyword evidence="2" id="KW-1185">Reference proteome</keyword>
<dbReference type="EMBL" id="PDCK01000045">
    <property type="protein sequence ID" value="PRQ20556.1"/>
    <property type="molecule type" value="Genomic_DNA"/>
</dbReference>
<accession>A0A2P6PF46</accession>
<protein>
    <submittedName>
        <fullName evidence="1">Uncharacterized protein</fullName>
    </submittedName>
</protein>
<evidence type="ECO:0000313" key="2">
    <source>
        <dbReference type="Proteomes" id="UP000238479"/>
    </source>
</evidence>
<dbReference type="AlphaFoldDB" id="A0A2P6PF46"/>
<sequence length="44" mass="5368">MAWIYGQQRNVSTQLLRLFFHDFIEEEAFCEMDRNANWDLVNES</sequence>
<comment type="caution">
    <text evidence="1">The sequence shown here is derived from an EMBL/GenBank/DDBJ whole genome shotgun (WGS) entry which is preliminary data.</text>
</comment>